<reference evidence="9" key="1">
    <citation type="submission" date="2021-02" db="EMBL/GenBank/DDBJ databases">
        <authorList>
            <person name="Nowell W R."/>
        </authorList>
    </citation>
    <scope>NUCLEOTIDE SEQUENCE</scope>
</reference>
<evidence type="ECO:0000256" key="3">
    <source>
        <dbReference type="ARBA" id="ARBA00022490"/>
    </source>
</evidence>
<dbReference type="Gene3D" id="1.10.10.10">
    <property type="entry name" value="Winged helix-like DNA-binding domain superfamily/Winged helix DNA-binding domain"/>
    <property type="match status" value="1"/>
</dbReference>
<dbReference type="EMBL" id="CAJOBI010002690">
    <property type="protein sequence ID" value="CAF3939760.1"/>
    <property type="molecule type" value="Genomic_DNA"/>
</dbReference>
<evidence type="ECO:0000313" key="9">
    <source>
        <dbReference type="EMBL" id="CAF3939760.1"/>
    </source>
</evidence>
<dbReference type="PANTHER" id="PTHR12146">
    <property type="entry name" value="40S RIBOSOMAL PROTEIN S10"/>
    <property type="match status" value="1"/>
</dbReference>
<keyword evidence="4" id="KW-0689">Ribosomal protein</keyword>
<evidence type="ECO:0000256" key="5">
    <source>
        <dbReference type="ARBA" id="ARBA00023274"/>
    </source>
</evidence>
<feature type="compositionally biased region" description="Basic and acidic residues" evidence="6">
    <location>
        <begin position="115"/>
        <end position="128"/>
    </location>
</feature>
<feature type="transmembrane region" description="Helical" evidence="7">
    <location>
        <begin position="6"/>
        <end position="29"/>
    </location>
</feature>
<name>A0A8S2M976_9BILA</name>
<sequence length="187" mass="21224">MFIFITAAPVIINTIAFQIILAASFIMTFQNKSILFKLSSIYLPLDRIECIKGDANFDFFKARQSYESLKSRNLVKEQFAWRHYYWYLNNEGTNFLREYLNLPPEIVPATLKRPTRPEGAKTAKRVDTARPASPTDHSRQDYRRGGYDKQGEVGAGSARPEFRGGYGRGRGFRDSNRGGGPGSAEQQ</sequence>
<dbReference type="AlphaFoldDB" id="A0A8S2M976"/>
<dbReference type="InterPro" id="IPR037447">
    <property type="entry name" value="Ribosomal_eS10"/>
</dbReference>
<evidence type="ECO:0000313" key="10">
    <source>
        <dbReference type="Proteomes" id="UP000676336"/>
    </source>
</evidence>
<evidence type="ECO:0000256" key="6">
    <source>
        <dbReference type="SAM" id="MobiDB-lite"/>
    </source>
</evidence>
<feature type="region of interest" description="Disordered" evidence="6">
    <location>
        <begin position="110"/>
        <end position="187"/>
    </location>
</feature>
<comment type="similarity">
    <text evidence="2">Belongs to the eukaryotic ribosomal protein eS10 family.</text>
</comment>
<feature type="compositionally biased region" description="Gly residues" evidence="6">
    <location>
        <begin position="177"/>
        <end position="187"/>
    </location>
</feature>
<feature type="compositionally biased region" description="Basic and acidic residues" evidence="6">
    <location>
        <begin position="136"/>
        <end position="151"/>
    </location>
</feature>
<comment type="subcellular location">
    <subcellularLocation>
        <location evidence="1">Cytoplasm</location>
    </subcellularLocation>
</comment>
<comment type="caution">
    <text evidence="9">The sequence shown here is derived from an EMBL/GenBank/DDBJ whole genome shotgun (WGS) entry which is preliminary data.</text>
</comment>
<keyword evidence="3" id="KW-0963">Cytoplasm</keyword>
<keyword evidence="7" id="KW-0472">Membrane</keyword>
<dbReference type="Proteomes" id="UP000676336">
    <property type="component" value="Unassembled WGS sequence"/>
</dbReference>
<keyword evidence="7" id="KW-1133">Transmembrane helix</keyword>
<dbReference type="GO" id="GO:0003723">
    <property type="term" value="F:RNA binding"/>
    <property type="evidence" value="ECO:0007669"/>
    <property type="project" value="TreeGrafter"/>
</dbReference>
<organism evidence="9 10">
    <name type="scientific">Rotaria magnacalcarata</name>
    <dbReference type="NCBI Taxonomy" id="392030"/>
    <lineage>
        <taxon>Eukaryota</taxon>
        <taxon>Metazoa</taxon>
        <taxon>Spiralia</taxon>
        <taxon>Gnathifera</taxon>
        <taxon>Rotifera</taxon>
        <taxon>Eurotatoria</taxon>
        <taxon>Bdelloidea</taxon>
        <taxon>Philodinida</taxon>
        <taxon>Philodinidae</taxon>
        <taxon>Rotaria</taxon>
    </lineage>
</organism>
<dbReference type="GO" id="GO:0003735">
    <property type="term" value="F:structural constituent of ribosome"/>
    <property type="evidence" value="ECO:0007669"/>
    <property type="project" value="TreeGrafter"/>
</dbReference>
<keyword evidence="5" id="KW-0687">Ribonucleoprotein</keyword>
<evidence type="ECO:0000256" key="2">
    <source>
        <dbReference type="ARBA" id="ARBA00007278"/>
    </source>
</evidence>
<feature type="domain" description="Plectin/eS10 N-terminal" evidence="8">
    <location>
        <begin position="62"/>
        <end position="114"/>
    </location>
</feature>
<dbReference type="Pfam" id="PF03501">
    <property type="entry name" value="S10_plectin"/>
    <property type="match status" value="1"/>
</dbReference>
<accession>A0A8S2M976</accession>
<evidence type="ECO:0000256" key="1">
    <source>
        <dbReference type="ARBA" id="ARBA00004496"/>
    </source>
</evidence>
<dbReference type="InterPro" id="IPR005326">
    <property type="entry name" value="Plectin_eS10_N"/>
</dbReference>
<evidence type="ECO:0000256" key="7">
    <source>
        <dbReference type="SAM" id="Phobius"/>
    </source>
</evidence>
<evidence type="ECO:0000259" key="8">
    <source>
        <dbReference type="Pfam" id="PF03501"/>
    </source>
</evidence>
<proteinExistence type="inferred from homology"/>
<dbReference type="InterPro" id="IPR036388">
    <property type="entry name" value="WH-like_DNA-bd_sf"/>
</dbReference>
<dbReference type="PANTHER" id="PTHR12146:SF0">
    <property type="entry name" value="RIBOSOMAL PROTEIN S10"/>
    <property type="match status" value="1"/>
</dbReference>
<evidence type="ECO:0000256" key="4">
    <source>
        <dbReference type="ARBA" id="ARBA00022980"/>
    </source>
</evidence>
<keyword evidence="7" id="KW-0812">Transmembrane</keyword>
<protein>
    <recommendedName>
        <fullName evidence="8">Plectin/eS10 N-terminal domain-containing protein</fullName>
    </recommendedName>
</protein>
<gene>
    <name evidence="9" type="ORF">SMN809_LOCUS8659</name>
</gene>
<dbReference type="GO" id="GO:0022627">
    <property type="term" value="C:cytosolic small ribosomal subunit"/>
    <property type="evidence" value="ECO:0007669"/>
    <property type="project" value="TreeGrafter"/>
</dbReference>